<dbReference type="KEGG" id="hmr:Hipma_0174"/>
<evidence type="ECO:0000256" key="1">
    <source>
        <dbReference type="ARBA" id="ARBA00001946"/>
    </source>
</evidence>
<dbReference type="PANTHER" id="PTHR43281">
    <property type="entry name" value="FARNESYL DIPHOSPHATE SYNTHASE"/>
    <property type="match status" value="1"/>
</dbReference>
<keyword evidence="3 7" id="KW-0808">Transferase</keyword>
<dbReference type="AlphaFoldDB" id="F2LX95"/>
<dbReference type="CDD" id="cd00685">
    <property type="entry name" value="Trans_IPPS_HT"/>
    <property type="match status" value="1"/>
</dbReference>
<evidence type="ECO:0000313" key="9">
    <source>
        <dbReference type="Proteomes" id="UP000008139"/>
    </source>
</evidence>
<keyword evidence="4" id="KW-0479">Metal-binding</keyword>
<comment type="similarity">
    <text evidence="2 7">Belongs to the FPP/GGPP synthase family.</text>
</comment>
<dbReference type="PANTHER" id="PTHR43281:SF1">
    <property type="entry name" value="FARNESYL DIPHOSPHATE SYNTHASE"/>
    <property type="match status" value="1"/>
</dbReference>
<dbReference type="eggNOG" id="COG0142">
    <property type="taxonomic scope" value="Bacteria"/>
</dbReference>
<dbReference type="InterPro" id="IPR033749">
    <property type="entry name" value="Polyprenyl_synt_CS"/>
</dbReference>
<evidence type="ECO:0000256" key="3">
    <source>
        <dbReference type="ARBA" id="ARBA00022679"/>
    </source>
</evidence>
<dbReference type="InterPro" id="IPR053378">
    <property type="entry name" value="Prenyl_diphosphate_synthase"/>
</dbReference>
<name>F2LX95_HIPMA</name>
<dbReference type="SUPFAM" id="SSF48576">
    <property type="entry name" value="Terpenoid synthases"/>
    <property type="match status" value="1"/>
</dbReference>
<dbReference type="InterPro" id="IPR000092">
    <property type="entry name" value="Polyprenyl_synt"/>
</dbReference>
<evidence type="ECO:0000313" key="8">
    <source>
        <dbReference type="EMBL" id="AEA33153.1"/>
    </source>
</evidence>
<dbReference type="Gene3D" id="1.10.600.10">
    <property type="entry name" value="Farnesyl Diphosphate Synthase"/>
    <property type="match status" value="1"/>
</dbReference>
<dbReference type="Pfam" id="PF00348">
    <property type="entry name" value="polyprenyl_synt"/>
    <property type="match status" value="1"/>
</dbReference>
<gene>
    <name evidence="8" type="ordered locus">Hipma_0174</name>
</gene>
<organism evidence="8 9">
    <name type="scientific">Hippea maritima (strain ATCC 700847 / DSM 10411 / MH2)</name>
    <dbReference type="NCBI Taxonomy" id="760142"/>
    <lineage>
        <taxon>Bacteria</taxon>
        <taxon>Pseudomonadati</taxon>
        <taxon>Campylobacterota</taxon>
        <taxon>Desulfurellia</taxon>
        <taxon>Desulfurellales</taxon>
        <taxon>Hippeaceae</taxon>
        <taxon>Hippea</taxon>
    </lineage>
</organism>
<dbReference type="InParanoid" id="F2LX95"/>
<dbReference type="EMBL" id="CP002606">
    <property type="protein sequence ID" value="AEA33153.1"/>
    <property type="molecule type" value="Genomic_DNA"/>
</dbReference>
<keyword evidence="6" id="KW-0414">Isoprene biosynthesis</keyword>
<dbReference type="PROSITE" id="PS00723">
    <property type="entry name" value="POLYPRENYL_SYNTHASE_1"/>
    <property type="match status" value="1"/>
</dbReference>
<accession>F2LX95</accession>
<dbReference type="SFLD" id="SFLDS00005">
    <property type="entry name" value="Isoprenoid_Synthase_Type_I"/>
    <property type="match status" value="1"/>
</dbReference>
<reference evidence="9" key="2">
    <citation type="submission" date="2011-03" db="EMBL/GenBank/DDBJ databases">
        <title>The complete genome of Hippea maritima DSM 10411.</title>
        <authorList>
            <consortium name="US DOE Joint Genome Institute (JGI-PGF)"/>
            <person name="Lucas S."/>
            <person name="Copeland A."/>
            <person name="Lapidus A."/>
            <person name="Bruce D."/>
            <person name="Goodwin L."/>
            <person name="Pitluck S."/>
            <person name="Peters L."/>
            <person name="Kyrpides N."/>
            <person name="Mavromatis K."/>
            <person name="Pagani I."/>
            <person name="Ivanova N."/>
            <person name="Mikhailova N."/>
            <person name="Lu M."/>
            <person name="Detter J.C."/>
            <person name="Tapia R."/>
            <person name="Han C."/>
            <person name="Land M."/>
            <person name="Hauser L."/>
            <person name="Markowitz V."/>
            <person name="Cheng J.-F."/>
            <person name="Hugenholtz P."/>
            <person name="Woyke T."/>
            <person name="Wu D."/>
            <person name="Spring S."/>
            <person name="Schroeder M."/>
            <person name="Brambilla E."/>
            <person name="Klenk H.-P."/>
            <person name="Eisen J.A."/>
        </authorList>
    </citation>
    <scope>NUCLEOTIDE SEQUENCE [LARGE SCALE GENOMIC DNA]</scope>
    <source>
        <strain evidence="9">ATCC 700847 / DSM 10411 / MH2</strain>
    </source>
</reference>
<dbReference type="HOGENOM" id="CLU_014015_0_0_7"/>
<protein>
    <submittedName>
        <fullName evidence="8">Farnesyltranstransferase</fullName>
        <ecNumber evidence="8">2.5.1.29</ecNumber>
    </submittedName>
</protein>
<comment type="cofactor">
    <cofactor evidence="1">
        <name>Mg(2+)</name>
        <dbReference type="ChEBI" id="CHEBI:18420"/>
    </cofactor>
</comment>
<dbReference type="GO" id="GO:0046872">
    <property type="term" value="F:metal ion binding"/>
    <property type="evidence" value="ECO:0007669"/>
    <property type="project" value="UniProtKB-KW"/>
</dbReference>
<evidence type="ECO:0000256" key="5">
    <source>
        <dbReference type="ARBA" id="ARBA00022842"/>
    </source>
</evidence>
<dbReference type="FunCoup" id="F2LX95">
    <property type="interactions" value="327"/>
</dbReference>
<dbReference type="GO" id="GO:0016114">
    <property type="term" value="P:terpenoid biosynthetic process"/>
    <property type="evidence" value="ECO:0007669"/>
    <property type="project" value="UniProtKB-ARBA"/>
</dbReference>
<sequence length="291" mass="32546">MMSKLSHYKELVDNFINELAQIKRFPPIFQEALFYTPKSGGKRIRAMLVMCAADMFGADETKSLHIASAIELMHAYSLIHDDLPVMDNDDFRRGKPANHKVYGEDLALLVGDGLNTYTFNVIADAPIDDARKVKIVKWLSNNAGIGGMVVGQVVDVLSSRDRLKGHSHKKLVNFIHKHKTAKLIQASVVCGAICGNPDDVQLDRLAKYGLYAGVAFQIIDDYLDVVGDEEKLGKKKVDEINNTLTYPKVYGLKRSYDIAQKLKDMAILQIKDIKGSKELIDIAKLIVERDR</sequence>
<dbReference type="GO" id="GO:0005737">
    <property type="term" value="C:cytoplasm"/>
    <property type="evidence" value="ECO:0007669"/>
    <property type="project" value="UniProtKB-ARBA"/>
</dbReference>
<dbReference type="Proteomes" id="UP000008139">
    <property type="component" value="Chromosome"/>
</dbReference>
<dbReference type="NCBIfam" id="NF045485">
    <property type="entry name" value="FPPsyn"/>
    <property type="match status" value="1"/>
</dbReference>
<dbReference type="SFLD" id="SFLDG01017">
    <property type="entry name" value="Polyprenyl_Transferase_Like"/>
    <property type="match status" value="1"/>
</dbReference>
<dbReference type="EC" id="2.5.1.29" evidence="8"/>
<dbReference type="InterPro" id="IPR008949">
    <property type="entry name" value="Isoprenoid_synthase_dom_sf"/>
</dbReference>
<keyword evidence="5" id="KW-0460">Magnesium</keyword>
<dbReference type="STRING" id="760142.Hipma_0174"/>
<dbReference type="FunFam" id="1.10.600.10:FF:000001">
    <property type="entry name" value="Geranylgeranyl diphosphate synthase"/>
    <property type="match status" value="1"/>
</dbReference>
<dbReference type="GO" id="GO:0004311">
    <property type="term" value="F:geranylgeranyl diphosphate synthase activity"/>
    <property type="evidence" value="ECO:0007669"/>
    <property type="project" value="UniProtKB-EC"/>
</dbReference>
<keyword evidence="9" id="KW-1185">Reference proteome</keyword>
<evidence type="ECO:0000256" key="6">
    <source>
        <dbReference type="ARBA" id="ARBA00023229"/>
    </source>
</evidence>
<evidence type="ECO:0000256" key="4">
    <source>
        <dbReference type="ARBA" id="ARBA00022723"/>
    </source>
</evidence>
<proteinExistence type="inferred from homology"/>
<evidence type="ECO:0000256" key="2">
    <source>
        <dbReference type="ARBA" id="ARBA00006706"/>
    </source>
</evidence>
<evidence type="ECO:0000256" key="7">
    <source>
        <dbReference type="RuleBase" id="RU004466"/>
    </source>
</evidence>
<reference evidence="8 9" key="1">
    <citation type="journal article" date="2011" name="Stand. Genomic Sci.">
        <title>Complete genome sequence of the thermophilic sulfur-reducer Hippea maritima type strain (MH(2)).</title>
        <authorList>
            <person name="Huntemann M."/>
            <person name="Lu M."/>
            <person name="Nolan M."/>
            <person name="Lapidus A."/>
            <person name="Lucas S."/>
            <person name="Hammon N."/>
            <person name="Deshpande S."/>
            <person name="Cheng J.F."/>
            <person name="Tapia R."/>
            <person name="Han C."/>
            <person name="Goodwin L."/>
            <person name="Pitluck S."/>
            <person name="Liolios K."/>
            <person name="Pagani I."/>
            <person name="Ivanova N."/>
            <person name="Ovchinikova G."/>
            <person name="Pati A."/>
            <person name="Chen A."/>
            <person name="Palaniappan K."/>
            <person name="Land M."/>
            <person name="Hauser L."/>
            <person name="Jeffries C.D."/>
            <person name="Detter J.C."/>
            <person name="Brambilla E.M."/>
            <person name="Rohde M."/>
            <person name="Spring S."/>
            <person name="Goker M."/>
            <person name="Woyke T."/>
            <person name="Bristow J."/>
            <person name="Eisen J.A."/>
            <person name="Markowitz V."/>
            <person name="Hugenholtz P."/>
            <person name="Kyrpides N.C."/>
            <person name="Klenk H.P."/>
            <person name="Mavromatis K."/>
        </authorList>
    </citation>
    <scope>NUCLEOTIDE SEQUENCE [LARGE SCALE GENOMIC DNA]</scope>
    <source>
        <strain evidence="9">ATCC 700847 / DSM 10411 / MH2</strain>
    </source>
</reference>